<proteinExistence type="predicted"/>
<name>B6HT04_PENRW</name>
<gene>
    <name evidence="2" type="ORF">Pc22g25960</name>
    <name evidence="2" type="ORF">PCH_Pc22g25960</name>
</gene>
<sequence length="131" mass="14120">MLPILLAVIPALLAGTTAAAAVAPRDRTCTVEFFQKRGQNPVVGGENSLTCGVSRDYGDGRNDVLSSEFNKIWHAGDHCYSSQLPYSICSTDGYLDYGDQHKDFNEDGCKQDHSANPTGDEHTISCTFACA</sequence>
<organism evidence="2 3">
    <name type="scientific">Penicillium rubens (strain ATCC 28089 / DSM 1075 / NRRL 1951 / Wisconsin 54-1255)</name>
    <name type="common">Penicillium chrysogenum</name>
    <dbReference type="NCBI Taxonomy" id="500485"/>
    <lineage>
        <taxon>Eukaryota</taxon>
        <taxon>Fungi</taxon>
        <taxon>Dikarya</taxon>
        <taxon>Ascomycota</taxon>
        <taxon>Pezizomycotina</taxon>
        <taxon>Eurotiomycetes</taxon>
        <taxon>Eurotiomycetidae</taxon>
        <taxon>Eurotiales</taxon>
        <taxon>Aspergillaceae</taxon>
        <taxon>Penicillium</taxon>
        <taxon>Penicillium chrysogenum species complex</taxon>
    </lineage>
</organism>
<dbReference type="EMBL" id="AM920437">
    <property type="protein sequence ID" value="CAP99884.1"/>
    <property type="molecule type" value="Genomic_DNA"/>
</dbReference>
<protein>
    <submittedName>
        <fullName evidence="2">Pc22g25960 protein</fullName>
    </submittedName>
</protein>
<evidence type="ECO:0000313" key="3">
    <source>
        <dbReference type="Proteomes" id="UP000000724"/>
    </source>
</evidence>
<dbReference type="AlphaFoldDB" id="B6HT04"/>
<dbReference type="eggNOG" id="ENOG502SX3W">
    <property type="taxonomic scope" value="Eukaryota"/>
</dbReference>
<evidence type="ECO:0000313" key="2">
    <source>
        <dbReference type="EMBL" id="CAP99884.1"/>
    </source>
</evidence>
<dbReference type="BioCyc" id="PCHR:PC22G25960-MONOMER"/>
<dbReference type="VEuPathDB" id="FungiDB:PCH_Pc22g25960"/>
<dbReference type="HOGENOM" id="CLU_1928312_0_0_1"/>
<dbReference type="OMA" id="DKWATIS"/>
<feature type="chain" id="PRO_5002845970" evidence="1">
    <location>
        <begin position="20"/>
        <end position="131"/>
    </location>
</feature>
<keyword evidence="3" id="KW-1185">Reference proteome</keyword>
<feature type="signal peptide" evidence="1">
    <location>
        <begin position="1"/>
        <end position="19"/>
    </location>
</feature>
<reference evidence="2 3" key="1">
    <citation type="journal article" date="2008" name="Nat. Biotechnol.">
        <title>Genome sequencing and analysis of the filamentous fungus Penicillium chrysogenum.</title>
        <authorList>
            <person name="van den Berg M.A."/>
            <person name="Albang R."/>
            <person name="Albermann K."/>
            <person name="Badger J.H."/>
            <person name="Daran J.-M."/>
            <person name="Driessen A.J.M."/>
            <person name="Garcia-Estrada C."/>
            <person name="Fedorova N.D."/>
            <person name="Harris D.M."/>
            <person name="Heijne W.H.M."/>
            <person name="Joardar V.S."/>
            <person name="Kiel J.A.K.W."/>
            <person name="Kovalchuk A."/>
            <person name="Martin J.F."/>
            <person name="Nierman W.C."/>
            <person name="Nijland J.G."/>
            <person name="Pronk J.T."/>
            <person name="Roubos J.A."/>
            <person name="van der Klei I.J."/>
            <person name="van Peij N.N.M.E."/>
            <person name="Veenhuis M."/>
            <person name="von Doehren H."/>
            <person name="Wagner C."/>
            <person name="Wortman J.R."/>
            <person name="Bovenberg R.A.L."/>
        </authorList>
    </citation>
    <scope>NUCLEOTIDE SEQUENCE [LARGE SCALE GENOMIC DNA]</scope>
    <source>
        <strain evidence="3">ATCC 28089 / DSM 1075 / NRRL 1951 / Wisconsin 54-1255</strain>
    </source>
</reference>
<keyword evidence="1" id="KW-0732">Signal</keyword>
<dbReference type="OrthoDB" id="4404521at2759"/>
<accession>B6HT04</accession>
<dbReference type="Proteomes" id="UP000000724">
    <property type="component" value="Contig Pc00c22"/>
</dbReference>
<evidence type="ECO:0000256" key="1">
    <source>
        <dbReference type="SAM" id="SignalP"/>
    </source>
</evidence>